<dbReference type="InterPro" id="IPR019734">
    <property type="entry name" value="TPR_rpt"/>
</dbReference>
<dbReference type="Pfam" id="PF13424">
    <property type="entry name" value="TPR_12"/>
    <property type="match status" value="1"/>
</dbReference>
<evidence type="ECO:0000256" key="3">
    <source>
        <dbReference type="PROSITE-ProRule" id="PRU00339"/>
    </source>
</evidence>
<accession>A0A024FVH4</accession>
<evidence type="ECO:0000313" key="4">
    <source>
        <dbReference type="EMBL" id="CCI10664.1"/>
    </source>
</evidence>
<dbReference type="PROSITE" id="PS50005">
    <property type="entry name" value="TPR"/>
    <property type="match status" value="5"/>
</dbReference>
<feature type="repeat" description="TPR" evidence="3">
    <location>
        <begin position="1244"/>
        <end position="1277"/>
    </location>
</feature>
<keyword evidence="2 3" id="KW-0802">TPR repeat</keyword>
<name>A0A024FVH4_9STRA</name>
<dbReference type="PANTHER" id="PTHR44858:SF1">
    <property type="entry name" value="UDP-N-ACETYLGLUCOSAMINE--PEPTIDE N-ACETYLGLUCOSAMINYLTRANSFERASE SPINDLY-RELATED"/>
    <property type="match status" value="1"/>
</dbReference>
<evidence type="ECO:0000256" key="1">
    <source>
        <dbReference type="ARBA" id="ARBA00022737"/>
    </source>
</evidence>
<gene>
    <name evidence="4" type="ORF">BN9_111990</name>
</gene>
<comment type="caution">
    <text evidence="4">The sequence shown here is derived from an EMBL/GenBank/DDBJ whole genome shotgun (WGS) entry which is preliminary data.</text>
</comment>
<dbReference type="OrthoDB" id="160195at2759"/>
<dbReference type="STRING" id="65357.A0A024FVH4"/>
<sequence length="2155" mass="248265">MVTKSGLLKESLTCYKRIASFRDTVTTRHIHFKLGMLYLLIEEYGSAYKELYQEVNESYGIIQEENESLVGSGSDSSVYLESRMQEAAIKACALKELEDIKKRFPKLLKENQIDFVGNDTHCIRAINLTVTAAMAFTYRRYGMLDRTEEVLSCCKQQFSLLSSAYYLELGFLSHARGDHSAAIAVFNQVMTHETKDSVLFNRAMIGAGLCSLHQGAFDVAGQAIHEAIRQLKTLYGKATSPTREVISISLFDALYLFAGLQMISRTLKPAVDAFMELIQLKYTSKERERFRAPTLLSVAEDGRSQYFTPLMLREAIRHLNEIETRYGPDVCLYLHRSNLYRALGDIELSVRDIALVEAMDSEYLATYHQADCRKELFDVNTISWIPKDLIYALDHSMRQDEYVIPRLVDTMPGEDKNQSVTAQENQQNKRHIFSEESIYRYFDERLLEDDSDTYAEICRLDIMRRRPLQRKTTKPSTDAEDLLWDGTILDQPYCSDEAANIMEALHSSCSKHDKDPYICMLLGIHALEMLDASSASHYFTKALTYLQAESIESISPLFYGCANTTTRIFLWKLVLPRMRYYCSIWLSLSRMLNNEIKSVTDEFNEFDSAYFSDGNKDNTLLFAQISIAKLMDGPLKFACKSLKECQSCISQIQKDRHGDAKHVTAYEITEIKDIFSNAGLKSFCLFPSISRSEFYEKLTHERFSPIQMLAKIDIYASERFLRRFSILHIIQLYECKEKIDAAKGTGYRRRPAIVAAHNEESHRLDQKFDEGVLKLAKLGNVTSGISIFDLILFSNKNYISGRSFSRSDFSQNKEHESPDSKSQMHHNRLLDRSKWLEQQVGWKFEALADLNHSLYHSPLNTDTSWSRFRLFKKVGNATAGLADANCCLQRFGSHIVWKNKFKPECRRPVFVNDTQRDQWLRLVFICGELNVELKNFGEAVSKFSSIKENHGGSQKVSLVKVLELRTKCYISLKDYSHAVADINELEDIRKLEKHRKLDATNSSVEKTLYFILVGTLHCKYVLDHRIFASAGQSNEICFAPWSLRSLTTITRQYDSIHLAMDAYQSAVEISGAHHLVRYLQGRMHAITGDSKSAIQRLTQSLAAYPSFPPALFLRGCVYLKEGLVTLALVDYHNVYQFKRSYPNIAISIAYCYYMQHKLDHVLEILTEAISFGDKNVEIHYLRGCALMKHLAINNAIKDFKRVLRTQPLHQRALFRLGVCHITAQRCQEARSILMQVTALEPKWFEAWRSLGYANMCLNQYEEAITSYTRSIELVGHTSSIRAASYLERAMAYFHLQTFTAALSDLNQAVKFDSLQFLVLIMELMIYSILNDKENKRHAINKWISRCQESDEVASLKWIIKGYEFTPTYSFLCQHSKKITTLSTRSLQPARSRYPRLDGKRIGSISSLMQAKWHLFFRILVANYRSLKALESMKVETPQCDNEIAKIVQKLRISDTAVIKTRRNCEIALILWVYNSIGISSLADGMVEEAIRAYTRAIDNDSENAILYYNRSQAYARNQRPESAISDLQIAIRIHCRCFQAQNNLGIALLKSKQIGDARDAFVAGLVIAVNEKDRAIIMYNLGTICHSLEQHVEALQYYEQAIKMDSSRYEFFFNRGSIFHSQEFYKEALEDYNRVLTILRSSENDATFTSPDLSSVYVNRAQSYVSLGLCSEAIEDLMTAHRTLKSSKVQQARTRPTFAPNDTRKRTSHFDTNECVASKLWTFCVQWKQALRIATNDFLFSFSCIPCYNFSEIYQSFSSRLADSNRGQHDTIIDSIDREKEFQIDSSDLKRLQPFQDESFFQFEQYVSPNDYTNSTIIHYFPLIGQTEVKNAVKYCLNGEYTTALYHLLRAHYFCPRDSHAEYLLLMWRVQVMQKVACQEKAKNFRAIELLSTFLEDREHFDSTQVNEASDNDEMLQKTEDWLIQRSVIRADMYSYLGCLHLLDGSVKLAKKSFNAAIQNRPDYVIAFFNLIILSLDLEKYDDVLHRILQVLQLSIAFCDKKAKSNETLGLMYEDRSIKIIAPTIVAYFLQSDTLPLINELVRALERYRRQLTAKKIFDTEQIFEVQGLIAVITEKIIYLEKTRTVPSHFAEDNSIPFSHKLQKLTRNVREYTERFLYHSKSTNHSEDSLFSLDNEFDTELDKLYCEIESALSIS</sequence>
<dbReference type="SMART" id="SM00028">
    <property type="entry name" value="TPR"/>
    <property type="match status" value="19"/>
</dbReference>
<organism evidence="4 5">
    <name type="scientific">Albugo candida</name>
    <dbReference type="NCBI Taxonomy" id="65357"/>
    <lineage>
        <taxon>Eukaryota</taxon>
        <taxon>Sar</taxon>
        <taxon>Stramenopiles</taxon>
        <taxon>Oomycota</taxon>
        <taxon>Peronosporomycetes</taxon>
        <taxon>Albuginales</taxon>
        <taxon>Albuginaceae</taxon>
        <taxon>Albugo</taxon>
    </lineage>
</organism>
<dbReference type="Pfam" id="PF13432">
    <property type="entry name" value="TPR_16"/>
    <property type="match status" value="2"/>
</dbReference>
<evidence type="ECO:0000256" key="2">
    <source>
        <dbReference type="ARBA" id="ARBA00022803"/>
    </source>
</evidence>
<protein>
    <recommendedName>
        <fullName evidence="6">UDP-N-acetylglucosamine--peptide N-acetylglucosaminyltransferase SPINDLY</fullName>
    </recommendedName>
</protein>
<dbReference type="SUPFAM" id="SSF48452">
    <property type="entry name" value="TPR-like"/>
    <property type="match status" value="3"/>
</dbReference>
<dbReference type="InParanoid" id="A0A024FVH4"/>
<dbReference type="PANTHER" id="PTHR44858">
    <property type="entry name" value="TETRATRICOPEPTIDE REPEAT PROTEIN 6"/>
    <property type="match status" value="1"/>
</dbReference>
<evidence type="ECO:0008006" key="6">
    <source>
        <dbReference type="Google" id="ProtNLM"/>
    </source>
</evidence>
<proteinExistence type="predicted"/>
<dbReference type="InterPro" id="IPR050498">
    <property type="entry name" value="Ycf3"/>
</dbReference>
<dbReference type="Gene3D" id="1.25.40.10">
    <property type="entry name" value="Tetratricopeptide repeat domain"/>
    <property type="match status" value="5"/>
</dbReference>
<feature type="repeat" description="TPR" evidence="3">
    <location>
        <begin position="1609"/>
        <end position="1642"/>
    </location>
</feature>
<keyword evidence="5" id="KW-1185">Reference proteome</keyword>
<evidence type="ECO:0000313" key="5">
    <source>
        <dbReference type="Proteomes" id="UP000053237"/>
    </source>
</evidence>
<feature type="repeat" description="TPR" evidence="3">
    <location>
        <begin position="1575"/>
        <end position="1608"/>
    </location>
</feature>
<feature type="repeat" description="TPR" evidence="3">
    <location>
        <begin position="1931"/>
        <end position="1964"/>
    </location>
</feature>
<dbReference type="EMBL" id="CAIX01000339">
    <property type="protein sequence ID" value="CCI10664.1"/>
    <property type="molecule type" value="Genomic_DNA"/>
</dbReference>
<dbReference type="InterPro" id="IPR011990">
    <property type="entry name" value="TPR-like_helical_dom_sf"/>
</dbReference>
<feature type="repeat" description="TPR" evidence="3">
    <location>
        <begin position="1470"/>
        <end position="1503"/>
    </location>
</feature>
<keyword evidence="1" id="KW-0677">Repeat</keyword>
<reference evidence="4 5" key="1">
    <citation type="submission" date="2012-05" db="EMBL/GenBank/DDBJ databases">
        <title>Recombination and specialization in a pathogen metapopulation.</title>
        <authorList>
            <person name="Gardiner A."/>
            <person name="Kemen E."/>
            <person name="Schultz-Larsen T."/>
            <person name="MacLean D."/>
            <person name="Van Oosterhout C."/>
            <person name="Jones J.D.G."/>
        </authorList>
    </citation>
    <scope>NUCLEOTIDE SEQUENCE [LARGE SCALE GENOMIC DNA]</scope>
    <source>
        <strain evidence="4 5">Ac Nc2</strain>
    </source>
</reference>
<dbReference type="GO" id="GO:0046813">
    <property type="term" value="P:receptor-mediated virion attachment to host cell"/>
    <property type="evidence" value="ECO:0007669"/>
    <property type="project" value="TreeGrafter"/>
</dbReference>
<dbReference type="Proteomes" id="UP000053237">
    <property type="component" value="Unassembled WGS sequence"/>
</dbReference>